<dbReference type="KEGG" id="bca:BCE_4588"/>
<reference evidence="1 2" key="1">
    <citation type="journal article" date="2004" name="Nucleic Acids Res.">
        <title>The genome sequence of Bacillus cereus ATCC 10987 reveals metabolic adaptations and a large plasmid related to Bacillus anthracis pXO1.</title>
        <authorList>
            <person name="Rasko D.A."/>
            <person name="Ravel J."/>
            <person name="Okstad O.A."/>
            <person name="Helgason E."/>
            <person name="Cer R.Z."/>
            <person name="Jiang L."/>
            <person name="Shores K.A."/>
            <person name="Fouts D.E."/>
            <person name="Tourasse N.J."/>
            <person name="Angiuoli S.V."/>
            <person name="Kolonay J."/>
            <person name="Nelson W.C."/>
            <person name="Kolsto A.-B."/>
            <person name="Fraser C.M."/>
            <person name="Read T.D."/>
        </authorList>
    </citation>
    <scope>NUCLEOTIDE SEQUENCE [LARGE SCALE GENOMIC DNA]</scope>
    <source>
        <strain evidence="2">ATCC 10987 / NRS 248</strain>
    </source>
</reference>
<dbReference type="AlphaFoldDB" id="Q72ZS9"/>
<dbReference type="HOGENOM" id="CLU_3265177_0_0_9"/>
<sequence length="41" mass="5094">MYYYVYELFHVLEQAVLPINKKTPDFSGVHLYEFYYYSFSK</sequence>
<evidence type="ECO:0000313" key="2">
    <source>
        <dbReference type="Proteomes" id="UP000002527"/>
    </source>
</evidence>
<evidence type="ECO:0000313" key="1">
    <source>
        <dbReference type="EMBL" id="AAS43489.1"/>
    </source>
</evidence>
<dbReference type="Proteomes" id="UP000002527">
    <property type="component" value="Chromosome"/>
</dbReference>
<name>Q72ZS9_BACC1</name>
<proteinExistence type="predicted"/>
<dbReference type="EMBL" id="AE017194">
    <property type="protein sequence ID" value="AAS43489.1"/>
    <property type="molecule type" value="Genomic_DNA"/>
</dbReference>
<accession>Q72ZS9</accession>
<organism evidence="1 2">
    <name type="scientific">Bacillus cereus (strain ATCC 10987 / NRS 248)</name>
    <dbReference type="NCBI Taxonomy" id="222523"/>
    <lineage>
        <taxon>Bacteria</taxon>
        <taxon>Bacillati</taxon>
        <taxon>Bacillota</taxon>
        <taxon>Bacilli</taxon>
        <taxon>Bacillales</taxon>
        <taxon>Bacillaceae</taxon>
        <taxon>Bacillus</taxon>
        <taxon>Bacillus cereus group</taxon>
    </lineage>
</organism>
<gene>
    <name evidence="1" type="ordered locus">BCE_4588</name>
</gene>
<protein>
    <submittedName>
        <fullName evidence="1">Uncharacterized protein</fullName>
    </submittedName>
</protein>